<dbReference type="Pfam" id="PF04324">
    <property type="entry name" value="Fer2_BFD"/>
    <property type="match status" value="1"/>
</dbReference>
<dbReference type="EMBL" id="JAPUBN010000017">
    <property type="protein sequence ID" value="MCZ2722457.1"/>
    <property type="molecule type" value="Genomic_DNA"/>
</dbReference>
<protein>
    <recommendedName>
        <fullName evidence="8">Bacterioferritin-associated ferredoxin</fullName>
    </recommendedName>
</protein>
<evidence type="ECO:0000313" key="12">
    <source>
        <dbReference type="Proteomes" id="UP001149719"/>
    </source>
</evidence>
<evidence type="ECO:0000256" key="6">
    <source>
        <dbReference type="ARBA" id="ARBA00023014"/>
    </source>
</evidence>
<dbReference type="InterPro" id="IPR052371">
    <property type="entry name" value="BFD-associated_ferredoxin"/>
</dbReference>
<evidence type="ECO:0000256" key="2">
    <source>
        <dbReference type="ARBA" id="ARBA00022714"/>
    </source>
</evidence>
<keyword evidence="5" id="KW-0408">Iron</keyword>
<keyword evidence="1" id="KW-0813">Transport</keyword>
<dbReference type="InterPro" id="IPR041854">
    <property type="entry name" value="BFD-like_2Fe2S-bd_dom_sf"/>
</dbReference>
<reference evidence="11" key="1">
    <citation type="submission" date="2022-12" db="EMBL/GenBank/DDBJ databases">
        <title>Marinomonas 15G1-11 sp. nov, isolated from marine algae.</title>
        <authorList>
            <person name="Butt M."/>
            <person name="Choi D.G."/>
            <person name="Kim J.M."/>
            <person name="Lee J.K."/>
            <person name="Baek J.H."/>
            <person name="Jeon C.O."/>
        </authorList>
    </citation>
    <scope>NUCLEOTIDE SEQUENCE</scope>
    <source>
        <strain evidence="11">15G1-11</strain>
    </source>
</reference>
<gene>
    <name evidence="11" type="ORF">O1D97_12765</name>
</gene>
<accession>A0ABT4JVP4</accession>
<evidence type="ECO:0000256" key="1">
    <source>
        <dbReference type="ARBA" id="ARBA00022448"/>
    </source>
</evidence>
<evidence type="ECO:0000256" key="9">
    <source>
        <dbReference type="ARBA" id="ARBA00046332"/>
    </source>
</evidence>
<evidence type="ECO:0000256" key="5">
    <source>
        <dbReference type="ARBA" id="ARBA00023004"/>
    </source>
</evidence>
<sequence length="66" mass="7190">MFICICNAVTDNQIKSALDSGAKSMSDLNKTLAVGSCCGKCVRPAREIMKQHQLDKKLELLTYNAA</sequence>
<dbReference type="PANTHER" id="PTHR37424:SF1">
    <property type="entry name" value="BACTERIOFERRITIN-ASSOCIATED FERREDOXIN"/>
    <property type="match status" value="1"/>
</dbReference>
<dbReference type="InterPro" id="IPR007419">
    <property type="entry name" value="BFD-like_2Fe2S-bd_dom"/>
</dbReference>
<evidence type="ECO:0000256" key="4">
    <source>
        <dbReference type="ARBA" id="ARBA00022982"/>
    </source>
</evidence>
<evidence type="ECO:0000256" key="8">
    <source>
        <dbReference type="ARBA" id="ARBA00039386"/>
    </source>
</evidence>
<evidence type="ECO:0000256" key="3">
    <source>
        <dbReference type="ARBA" id="ARBA00022723"/>
    </source>
</evidence>
<keyword evidence="12" id="KW-1185">Reference proteome</keyword>
<comment type="similarity">
    <text evidence="9">Belongs to the Bfd family.</text>
</comment>
<comment type="caution">
    <text evidence="11">The sequence shown here is derived from an EMBL/GenBank/DDBJ whole genome shotgun (WGS) entry which is preliminary data.</text>
</comment>
<dbReference type="Gene3D" id="1.10.10.1100">
    <property type="entry name" value="BFD-like [2Fe-2S]-binding domain"/>
    <property type="match status" value="1"/>
</dbReference>
<dbReference type="PANTHER" id="PTHR37424">
    <property type="entry name" value="BACTERIOFERRITIN-ASSOCIATED FERREDOXIN"/>
    <property type="match status" value="1"/>
</dbReference>
<keyword evidence="4" id="KW-0249">Electron transport</keyword>
<keyword evidence="3" id="KW-0479">Metal-binding</keyword>
<evidence type="ECO:0000259" key="10">
    <source>
        <dbReference type="Pfam" id="PF04324"/>
    </source>
</evidence>
<dbReference type="RefSeq" id="WP_269126095.1">
    <property type="nucleotide sequence ID" value="NZ_JAPUBN010000017.1"/>
</dbReference>
<feature type="domain" description="BFD-like [2Fe-2S]-binding" evidence="10">
    <location>
        <begin position="3"/>
        <end position="50"/>
    </location>
</feature>
<keyword evidence="6" id="KW-0411">Iron-sulfur</keyword>
<organism evidence="11 12">
    <name type="scientific">Marinomonas phaeophyticola</name>
    <dbReference type="NCBI Taxonomy" id="3004091"/>
    <lineage>
        <taxon>Bacteria</taxon>
        <taxon>Pseudomonadati</taxon>
        <taxon>Pseudomonadota</taxon>
        <taxon>Gammaproteobacteria</taxon>
        <taxon>Oceanospirillales</taxon>
        <taxon>Oceanospirillaceae</taxon>
        <taxon>Marinomonas</taxon>
    </lineage>
</organism>
<comment type="cofactor">
    <cofactor evidence="7">
        <name>[2Fe-2S] cluster</name>
        <dbReference type="ChEBI" id="CHEBI:190135"/>
    </cofactor>
</comment>
<evidence type="ECO:0000313" key="11">
    <source>
        <dbReference type="EMBL" id="MCZ2722457.1"/>
    </source>
</evidence>
<keyword evidence="2" id="KW-0001">2Fe-2S</keyword>
<proteinExistence type="inferred from homology"/>
<dbReference type="Proteomes" id="UP001149719">
    <property type="component" value="Unassembled WGS sequence"/>
</dbReference>
<name>A0ABT4JVP4_9GAMM</name>
<evidence type="ECO:0000256" key="7">
    <source>
        <dbReference type="ARBA" id="ARBA00034078"/>
    </source>
</evidence>